<keyword evidence="2" id="KW-1185">Reference proteome</keyword>
<gene>
    <name evidence="1" type="ORF">L2E82_31712</name>
</gene>
<comment type="caution">
    <text evidence="1">The sequence shown here is derived from an EMBL/GenBank/DDBJ whole genome shotgun (WGS) entry which is preliminary data.</text>
</comment>
<organism evidence="1 2">
    <name type="scientific">Cichorium intybus</name>
    <name type="common">Chicory</name>
    <dbReference type="NCBI Taxonomy" id="13427"/>
    <lineage>
        <taxon>Eukaryota</taxon>
        <taxon>Viridiplantae</taxon>
        <taxon>Streptophyta</taxon>
        <taxon>Embryophyta</taxon>
        <taxon>Tracheophyta</taxon>
        <taxon>Spermatophyta</taxon>
        <taxon>Magnoliopsida</taxon>
        <taxon>eudicotyledons</taxon>
        <taxon>Gunneridae</taxon>
        <taxon>Pentapetalae</taxon>
        <taxon>asterids</taxon>
        <taxon>campanulids</taxon>
        <taxon>Asterales</taxon>
        <taxon>Asteraceae</taxon>
        <taxon>Cichorioideae</taxon>
        <taxon>Cichorieae</taxon>
        <taxon>Cichoriinae</taxon>
        <taxon>Cichorium</taxon>
    </lineage>
</organism>
<sequence length="66" mass="7956">MLLIILHNRLYCSVIWLLLCLVSSIVSQLFHLVFRLVSWHTCQHDNDVYIAFNMHHTWIRVHVIDK</sequence>
<reference evidence="2" key="1">
    <citation type="journal article" date="2022" name="Mol. Ecol. Resour.">
        <title>The genomes of chicory, endive, great burdock and yacon provide insights into Asteraceae palaeo-polyploidization history and plant inulin production.</title>
        <authorList>
            <person name="Fan W."/>
            <person name="Wang S."/>
            <person name="Wang H."/>
            <person name="Wang A."/>
            <person name="Jiang F."/>
            <person name="Liu H."/>
            <person name="Zhao H."/>
            <person name="Xu D."/>
            <person name="Zhang Y."/>
        </authorList>
    </citation>
    <scope>NUCLEOTIDE SEQUENCE [LARGE SCALE GENOMIC DNA]</scope>
    <source>
        <strain evidence="2">cv. Punajuju</strain>
    </source>
</reference>
<name>A0ACB9BDZ7_CICIN</name>
<evidence type="ECO:0000313" key="2">
    <source>
        <dbReference type="Proteomes" id="UP001055811"/>
    </source>
</evidence>
<proteinExistence type="predicted"/>
<evidence type="ECO:0000313" key="1">
    <source>
        <dbReference type="EMBL" id="KAI3720719.1"/>
    </source>
</evidence>
<dbReference type="Proteomes" id="UP001055811">
    <property type="component" value="Linkage Group LG06"/>
</dbReference>
<reference evidence="1 2" key="2">
    <citation type="journal article" date="2022" name="Mol. Ecol. Resour.">
        <title>The genomes of chicory, endive, great burdock and yacon provide insights into Asteraceae paleo-polyploidization history and plant inulin production.</title>
        <authorList>
            <person name="Fan W."/>
            <person name="Wang S."/>
            <person name="Wang H."/>
            <person name="Wang A."/>
            <person name="Jiang F."/>
            <person name="Liu H."/>
            <person name="Zhao H."/>
            <person name="Xu D."/>
            <person name="Zhang Y."/>
        </authorList>
    </citation>
    <scope>NUCLEOTIDE SEQUENCE [LARGE SCALE GENOMIC DNA]</scope>
    <source>
        <strain evidence="2">cv. Punajuju</strain>
        <tissue evidence="1">Leaves</tissue>
    </source>
</reference>
<accession>A0ACB9BDZ7</accession>
<protein>
    <submittedName>
        <fullName evidence="1">Uncharacterized protein</fullName>
    </submittedName>
</protein>
<dbReference type="EMBL" id="CM042014">
    <property type="protein sequence ID" value="KAI3720719.1"/>
    <property type="molecule type" value="Genomic_DNA"/>
</dbReference>